<dbReference type="Proteomes" id="UP001432251">
    <property type="component" value="Chromosome"/>
</dbReference>
<evidence type="ECO:0000313" key="2">
    <source>
        <dbReference type="Proteomes" id="UP001432251"/>
    </source>
</evidence>
<proteinExistence type="predicted"/>
<organism evidence="1 2">
    <name type="scientific">Streptomyces citrinus</name>
    <dbReference type="NCBI Taxonomy" id="3118173"/>
    <lineage>
        <taxon>Bacteria</taxon>
        <taxon>Bacillati</taxon>
        <taxon>Actinomycetota</taxon>
        <taxon>Actinomycetes</taxon>
        <taxon>Kitasatosporales</taxon>
        <taxon>Streptomycetaceae</taxon>
        <taxon>Streptomyces</taxon>
    </lineage>
</organism>
<sequence>MASDGGHDDTRGTELRELLSARRQALGLTGDQTARAVGLSARQYAALESGAPHGTGLGLERLKSVADGLGLTGAARETFLLLAAEPGVCAHDLVERRRPTVEELAHIDLMDPNAALITDHAWNVLAANAAVARLFADPERSPRHDRNLVLWLLTAEAEQRFADIGQVRADAVARVRAAIGRIPADAALRALAERITADPLGAGLWRSRAVRLPSDACTRRLRHPVYGEASILVTTSRLPGGLQLYVHHAAHLIGGTVSL</sequence>
<keyword evidence="2" id="KW-1185">Reference proteome</keyword>
<accession>A0ACD5AKJ2</accession>
<evidence type="ECO:0000313" key="1">
    <source>
        <dbReference type="EMBL" id="WWQ67767.1"/>
    </source>
</evidence>
<reference evidence="1" key="1">
    <citation type="journal article" date="2025" name="Int. J. Syst. Evol. Microbiol.">
        <title>Streptomyces citrinus sp. nov., with yellow diffusible pigment.</title>
        <authorList>
            <person name="He Y."/>
            <person name="Yang E."/>
            <person name="Xu J."/>
            <person name="Sun Y."/>
            <person name="Sun L."/>
        </authorList>
    </citation>
    <scope>NUCLEOTIDE SEQUENCE</scope>
    <source>
        <strain evidence="1">Q6</strain>
    </source>
</reference>
<dbReference type="EMBL" id="CP146022">
    <property type="protein sequence ID" value="WWQ67767.1"/>
    <property type="molecule type" value="Genomic_DNA"/>
</dbReference>
<gene>
    <name evidence="1" type="ORF">V2W30_33510</name>
</gene>
<name>A0ACD5AKJ2_9ACTN</name>
<protein>
    <submittedName>
        <fullName evidence="1">Helix-turn-helix domain-containing protein</fullName>
    </submittedName>
</protein>